<dbReference type="Pfam" id="PF06741">
    <property type="entry name" value="LsmAD"/>
    <property type="match status" value="1"/>
</dbReference>
<dbReference type="Gene3D" id="2.30.30.100">
    <property type="match status" value="1"/>
</dbReference>
<feature type="compositionally biased region" description="Basic and acidic residues" evidence="1">
    <location>
        <begin position="386"/>
        <end position="423"/>
    </location>
</feature>
<feature type="compositionally biased region" description="Low complexity" evidence="1">
    <location>
        <begin position="426"/>
        <end position="455"/>
    </location>
</feature>
<feature type="compositionally biased region" description="Polar residues" evidence="1">
    <location>
        <begin position="476"/>
        <end position="495"/>
    </location>
</feature>
<protein>
    <recommendedName>
        <fullName evidence="2">LsmAD domain-containing protein</fullName>
    </recommendedName>
</protein>
<dbReference type="AlphaFoldDB" id="A0ABD3K9M4"/>
<dbReference type="PANTHER" id="PTHR12854:SF7">
    <property type="entry name" value="ATAXIN-2 HOMOLOG"/>
    <property type="match status" value="1"/>
</dbReference>
<dbReference type="EMBL" id="JBJKBG010000006">
    <property type="protein sequence ID" value="KAL3736022.1"/>
    <property type="molecule type" value="Genomic_DNA"/>
</dbReference>
<keyword evidence="4" id="KW-1185">Reference proteome</keyword>
<evidence type="ECO:0000259" key="2">
    <source>
        <dbReference type="SMART" id="SM01272"/>
    </source>
</evidence>
<dbReference type="InterPro" id="IPR045117">
    <property type="entry name" value="ATXN2-like"/>
</dbReference>
<feature type="domain" description="LsmAD" evidence="2">
    <location>
        <begin position="223"/>
        <end position="294"/>
    </location>
</feature>
<feature type="region of interest" description="Disordered" evidence="1">
    <location>
        <begin position="383"/>
        <end position="552"/>
    </location>
</feature>
<dbReference type="InterPro" id="IPR025852">
    <property type="entry name" value="SM_dom_ATX"/>
</dbReference>
<evidence type="ECO:0000313" key="3">
    <source>
        <dbReference type="EMBL" id="KAL3736022.1"/>
    </source>
</evidence>
<feature type="region of interest" description="Disordered" evidence="1">
    <location>
        <begin position="1"/>
        <end position="56"/>
    </location>
</feature>
<accession>A0ABD3K9M4</accession>
<evidence type="ECO:0000256" key="1">
    <source>
        <dbReference type="SAM" id="MobiDB-lite"/>
    </source>
</evidence>
<dbReference type="PANTHER" id="PTHR12854">
    <property type="entry name" value="ATAXIN 2-RELATED"/>
    <property type="match status" value="1"/>
</dbReference>
<dbReference type="InterPro" id="IPR009604">
    <property type="entry name" value="LsmAD_domain"/>
</dbReference>
<evidence type="ECO:0000313" key="4">
    <source>
        <dbReference type="Proteomes" id="UP001634007"/>
    </source>
</evidence>
<organism evidence="3 4">
    <name type="scientific">Eucalyptus globulus</name>
    <name type="common">Tasmanian blue gum</name>
    <dbReference type="NCBI Taxonomy" id="34317"/>
    <lineage>
        <taxon>Eukaryota</taxon>
        <taxon>Viridiplantae</taxon>
        <taxon>Streptophyta</taxon>
        <taxon>Embryophyta</taxon>
        <taxon>Tracheophyta</taxon>
        <taxon>Spermatophyta</taxon>
        <taxon>Magnoliopsida</taxon>
        <taxon>eudicotyledons</taxon>
        <taxon>Gunneridae</taxon>
        <taxon>Pentapetalae</taxon>
        <taxon>rosids</taxon>
        <taxon>malvids</taxon>
        <taxon>Myrtales</taxon>
        <taxon>Myrtaceae</taxon>
        <taxon>Myrtoideae</taxon>
        <taxon>Eucalypteae</taxon>
        <taxon>Eucalyptus</taxon>
    </lineage>
</organism>
<dbReference type="EMBL" id="JBJKBG010000006">
    <property type="protein sequence ID" value="KAL3736017.1"/>
    <property type="molecule type" value="Genomic_DNA"/>
</dbReference>
<dbReference type="GO" id="GO:0005737">
    <property type="term" value="C:cytoplasm"/>
    <property type="evidence" value="ECO:0007669"/>
    <property type="project" value="UniProtKB-ARBA"/>
</dbReference>
<feature type="compositionally biased region" description="Low complexity" evidence="1">
    <location>
        <begin position="36"/>
        <end position="48"/>
    </location>
</feature>
<reference evidence="3 4" key="1">
    <citation type="submission" date="2024-11" db="EMBL/GenBank/DDBJ databases">
        <title>Chromosome-level genome assembly of Eucalyptus globulus Labill. provides insights into its genome evolution.</title>
        <authorList>
            <person name="Li X."/>
        </authorList>
    </citation>
    <scope>NUCLEOTIDE SEQUENCE [LARGE SCALE GENOMIC DNA]</scope>
    <source>
        <strain evidence="3">CL2024</strain>
        <tissue evidence="3">Fresh tender leaves</tissue>
    </source>
</reference>
<gene>
    <name evidence="3" type="ORF">ACJRO7_025039</name>
</gene>
<dbReference type="Pfam" id="PF14438">
    <property type="entry name" value="SM-ATX"/>
    <property type="match status" value="1"/>
</dbReference>
<sequence>MNYQQLAHPKSAANGIGRRKSEREGGMKLDNRLHSGKSGISKTGSIGSMPDSKVGGNLSPSHDRLVYFLTRLIGHHVEVQVKNGSIYSGIYHAANVNKDMGIILKMARMIKDGSVQLHRANTESLNKAFAKTFVIPAKELVQVIAKDFSLAGDGLSNELQLEKRQEILIDSCISQARHVDSERELKPWIPDEDDPQRPELENVFDIPSDRLGWDQFEVNETLFGVKSTYDEDLYTTKLERGPQMRELERVAGRIAREIEGEETQDLHLAEERGVHFHDSFNIDEETRFSSVYRGGVVDDSGYVEEEDILLDSWNTETFGSAPASIMIGSLDGTDTDATQASARSSSTDGPETSHSSVGVDLSRIGADDAGRLSSELTCKSVLASGDDNRAQERSLSEQRGHTELDDAGKLPPAKDTRISKAEDSISLLKGKSGSSHKGGVLAKAAAPASSTVALTDHNKMNSRGDLLETPTLAKSGETQSVDSHGRPGSSTSSASDRLGAASAPTGARLTPSSSVGSLSSEKSNLNPHAKEFKLNPNAKSFVPSQTPVRPVSPAGDGSFYYPANMPGVHPMHNMPIGVGMGGPFAGHQPLIFNAQVPPGQSPQTYLHPNGPHYGQHMLVAHPRQLPYMPGFPPDMPYKGRDY</sequence>
<dbReference type="SMART" id="SM01272">
    <property type="entry name" value="LsmAD"/>
    <property type="match status" value="1"/>
</dbReference>
<comment type="caution">
    <text evidence="3">The sequence shown here is derived from an EMBL/GenBank/DDBJ whole genome shotgun (WGS) entry which is preliminary data.</text>
</comment>
<feature type="compositionally biased region" description="Basic and acidic residues" evidence="1">
    <location>
        <begin position="19"/>
        <end position="33"/>
    </location>
</feature>
<feature type="compositionally biased region" description="Polar residues" evidence="1">
    <location>
        <begin position="335"/>
        <end position="356"/>
    </location>
</feature>
<proteinExistence type="predicted"/>
<name>A0ABD3K9M4_EUCGL</name>
<feature type="compositionally biased region" description="Low complexity" evidence="1">
    <location>
        <begin position="512"/>
        <end position="523"/>
    </location>
</feature>
<dbReference type="Proteomes" id="UP001634007">
    <property type="component" value="Unassembled WGS sequence"/>
</dbReference>
<feature type="region of interest" description="Disordered" evidence="1">
    <location>
        <begin position="329"/>
        <end position="362"/>
    </location>
</feature>